<dbReference type="GeneID" id="19986388"/>
<evidence type="ECO:0000313" key="3">
    <source>
        <dbReference type="EMBL" id="ETI21548.1"/>
    </source>
</evidence>
<keyword evidence="2" id="KW-1133">Transmembrane helix</keyword>
<keyword evidence="2" id="KW-0472">Membrane</keyword>
<protein>
    <submittedName>
        <fullName evidence="3">Uncharacterized protein</fullName>
    </submittedName>
</protein>
<dbReference type="HOGENOM" id="CLU_125549_0_0_1"/>
<reference evidence="3 4" key="1">
    <citation type="submission" date="2013-03" db="EMBL/GenBank/DDBJ databases">
        <title>The Genome Sequence of Cladophialophora carrionii CBS 160.54.</title>
        <authorList>
            <consortium name="The Broad Institute Genomics Platform"/>
            <person name="Cuomo C."/>
            <person name="de Hoog S."/>
            <person name="Gorbushina A."/>
            <person name="Walker B."/>
            <person name="Young S.K."/>
            <person name="Zeng Q."/>
            <person name="Gargeya S."/>
            <person name="Fitzgerald M."/>
            <person name="Haas B."/>
            <person name="Abouelleil A."/>
            <person name="Allen A.W."/>
            <person name="Alvarado L."/>
            <person name="Arachchi H.M."/>
            <person name="Berlin A.M."/>
            <person name="Chapman S.B."/>
            <person name="Gainer-Dewar J."/>
            <person name="Goldberg J."/>
            <person name="Griggs A."/>
            <person name="Gujja S."/>
            <person name="Hansen M."/>
            <person name="Howarth C."/>
            <person name="Imamovic A."/>
            <person name="Ireland A."/>
            <person name="Larimer J."/>
            <person name="McCowan C."/>
            <person name="Murphy C."/>
            <person name="Pearson M."/>
            <person name="Poon T.W."/>
            <person name="Priest M."/>
            <person name="Roberts A."/>
            <person name="Saif S."/>
            <person name="Shea T."/>
            <person name="Sisk P."/>
            <person name="Sykes S."/>
            <person name="Wortman J."/>
            <person name="Nusbaum C."/>
            <person name="Birren B."/>
        </authorList>
    </citation>
    <scope>NUCLEOTIDE SEQUENCE [LARGE SCALE GENOMIC DNA]</scope>
    <source>
        <strain evidence="3 4">CBS 160.54</strain>
    </source>
</reference>
<dbReference type="VEuPathDB" id="FungiDB:G647_07895"/>
<gene>
    <name evidence="3" type="ORF">G647_07895</name>
</gene>
<accession>V9D5H7</accession>
<evidence type="ECO:0000256" key="2">
    <source>
        <dbReference type="SAM" id="Phobius"/>
    </source>
</evidence>
<feature type="transmembrane region" description="Helical" evidence="2">
    <location>
        <begin position="66"/>
        <end position="86"/>
    </location>
</feature>
<organism evidence="3 4">
    <name type="scientific">Cladophialophora carrionii CBS 160.54</name>
    <dbReference type="NCBI Taxonomy" id="1279043"/>
    <lineage>
        <taxon>Eukaryota</taxon>
        <taxon>Fungi</taxon>
        <taxon>Dikarya</taxon>
        <taxon>Ascomycota</taxon>
        <taxon>Pezizomycotina</taxon>
        <taxon>Eurotiomycetes</taxon>
        <taxon>Chaetothyriomycetidae</taxon>
        <taxon>Chaetothyriales</taxon>
        <taxon>Herpotrichiellaceae</taxon>
        <taxon>Cladophialophora</taxon>
    </lineage>
</organism>
<evidence type="ECO:0000313" key="4">
    <source>
        <dbReference type="Proteomes" id="UP000030678"/>
    </source>
</evidence>
<feature type="region of interest" description="Disordered" evidence="1">
    <location>
        <begin position="28"/>
        <end position="63"/>
    </location>
</feature>
<evidence type="ECO:0000256" key="1">
    <source>
        <dbReference type="SAM" id="MobiDB-lite"/>
    </source>
</evidence>
<keyword evidence="2" id="KW-0812">Transmembrane</keyword>
<name>V9D5H7_9EURO</name>
<sequence>MDLAQEAFDIFAKHCEHVDAPLASVDIPQGYASRTDDGSPGSPGANPDTDGTASSPSSSGPLSTGTMVGIATGSVVAAAGIVGAIFKCLSYRHKKKQNTSSNGGGGQNPATTNNQLVQWQPAWQGMPPGALTGDADARATYKRKEFAFAGVRRVKETFEVTRQPTPPAGAVLGRARGRGRILGEV</sequence>
<dbReference type="RefSeq" id="XP_008730429.1">
    <property type="nucleotide sequence ID" value="XM_008732207.1"/>
</dbReference>
<dbReference type="Proteomes" id="UP000030678">
    <property type="component" value="Unassembled WGS sequence"/>
</dbReference>
<proteinExistence type="predicted"/>
<dbReference type="OrthoDB" id="5089849at2759"/>
<dbReference type="EMBL" id="KB822707">
    <property type="protein sequence ID" value="ETI21548.1"/>
    <property type="molecule type" value="Genomic_DNA"/>
</dbReference>
<dbReference type="AlphaFoldDB" id="V9D5H7"/>
<feature type="compositionally biased region" description="Low complexity" evidence="1">
    <location>
        <begin position="47"/>
        <end position="63"/>
    </location>
</feature>